<dbReference type="Proteomes" id="UP000634136">
    <property type="component" value="Unassembled WGS sequence"/>
</dbReference>
<accession>A0A834XA74</accession>
<protein>
    <submittedName>
        <fullName evidence="2">Putative transposase, Ptta/En/Spm, plant</fullName>
    </submittedName>
</protein>
<feature type="region of interest" description="Disordered" evidence="1">
    <location>
        <begin position="120"/>
        <end position="193"/>
    </location>
</feature>
<gene>
    <name evidence="2" type="ORF">G2W53_004211</name>
</gene>
<dbReference type="PANTHER" id="PTHR33144">
    <property type="entry name" value="OS10G0409366 PROTEIN-RELATED"/>
    <property type="match status" value="1"/>
</dbReference>
<organism evidence="2 3">
    <name type="scientific">Senna tora</name>
    <dbReference type="NCBI Taxonomy" id="362788"/>
    <lineage>
        <taxon>Eukaryota</taxon>
        <taxon>Viridiplantae</taxon>
        <taxon>Streptophyta</taxon>
        <taxon>Embryophyta</taxon>
        <taxon>Tracheophyta</taxon>
        <taxon>Spermatophyta</taxon>
        <taxon>Magnoliopsida</taxon>
        <taxon>eudicotyledons</taxon>
        <taxon>Gunneridae</taxon>
        <taxon>Pentapetalae</taxon>
        <taxon>rosids</taxon>
        <taxon>fabids</taxon>
        <taxon>Fabales</taxon>
        <taxon>Fabaceae</taxon>
        <taxon>Caesalpinioideae</taxon>
        <taxon>Cassia clade</taxon>
        <taxon>Senna</taxon>
    </lineage>
</organism>
<dbReference type="InterPro" id="IPR004252">
    <property type="entry name" value="Probable_transposase_24"/>
</dbReference>
<reference evidence="2" key="1">
    <citation type="submission" date="2020-09" db="EMBL/GenBank/DDBJ databases">
        <title>Genome-Enabled Discovery of Anthraquinone Biosynthesis in Senna tora.</title>
        <authorList>
            <person name="Kang S.-H."/>
            <person name="Pandey R.P."/>
            <person name="Lee C.-M."/>
            <person name="Sim J.-S."/>
            <person name="Jeong J.-T."/>
            <person name="Choi B.-S."/>
            <person name="Jung M."/>
            <person name="Ginzburg D."/>
            <person name="Zhao K."/>
            <person name="Won S.Y."/>
            <person name="Oh T.-J."/>
            <person name="Yu Y."/>
            <person name="Kim N.-H."/>
            <person name="Lee O.R."/>
            <person name="Lee T.-H."/>
            <person name="Bashyal P."/>
            <person name="Kim T.-S."/>
            <person name="Lee W.-H."/>
            <person name="Kawkins C."/>
            <person name="Kim C.-K."/>
            <person name="Kim J.S."/>
            <person name="Ahn B.O."/>
            <person name="Rhee S.Y."/>
            <person name="Sohng J.K."/>
        </authorList>
    </citation>
    <scope>NUCLEOTIDE SEQUENCE</scope>
    <source>
        <tissue evidence="2">Leaf</tissue>
    </source>
</reference>
<feature type="compositionally biased region" description="Acidic residues" evidence="1">
    <location>
        <begin position="139"/>
        <end position="152"/>
    </location>
</feature>
<sequence length="388" mass="44432">MLPSAPLPPSVTQHPADLAIVKHRDYSHLKAKARGLVQRQSHLNKRFHHFLDFAFSHIPGGSQSQSSKIVGITSNKQGQSPIKKRARFIPPSIVNSSAQLAETSCGQQCARTRPCKDKNIQLTHIQKRRSPRLKVAMANEEDNGVEGSEVEGDQNKTQNEEQQGPEIQEKQPSNIEASSEGEVESNKSKTRGPTLCAKVHGRIFEEREQIIFNANWQPIGPSDQALSNFSSFLGTIARTHVYCPLTYNSWKELLKTRREEIWDYVNSKYILHAQAKRYVMKTINEAWRIHKCRVKSSHFTKYRTDAERLKNHPLSIPETQFKKLIKYWKTEKVKKLSEMNTTNRALQKWPHRVGPTSFARIRERLRASKENYDSPSQAEIFVTTSRGN</sequence>
<keyword evidence="3" id="KW-1185">Reference proteome</keyword>
<dbReference type="PANTHER" id="PTHR33144:SF16">
    <property type="entry name" value="OS02G0129000 PROTEIN"/>
    <property type="match status" value="1"/>
</dbReference>
<evidence type="ECO:0000256" key="1">
    <source>
        <dbReference type="SAM" id="MobiDB-lite"/>
    </source>
</evidence>
<name>A0A834XA74_9FABA</name>
<proteinExistence type="predicted"/>
<evidence type="ECO:0000313" key="2">
    <source>
        <dbReference type="EMBL" id="KAF7841913.1"/>
    </source>
</evidence>
<dbReference type="OrthoDB" id="1750299at2759"/>
<comment type="caution">
    <text evidence="2">The sequence shown here is derived from an EMBL/GenBank/DDBJ whole genome shotgun (WGS) entry which is preliminary data.</text>
</comment>
<dbReference type="Pfam" id="PF03004">
    <property type="entry name" value="Transposase_24"/>
    <property type="match status" value="1"/>
</dbReference>
<dbReference type="EMBL" id="JAAIUW010000002">
    <property type="protein sequence ID" value="KAF7841913.1"/>
    <property type="molecule type" value="Genomic_DNA"/>
</dbReference>
<dbReference type="AlphaFoldDB" id="A0A834XA74"/>
<evidence type="ECO:0000313" key="3">
    <source>
        <dbReference type="Proteomes" id="UP000634136"/>
    </source>
</evidence>